<keyword evidence="4" id="KW-1185">Reference proteome</keyword>
<accession>A0ABP0M277</accession>
<feature type="compositionally biased region" description="Low complexity" evidence="2">
    <location>
        <begin position="130"/>
        <end position="142"/>
    </location>
</feature>
<evidence type="ECO:0000313" key="4">
    <source>
        <dbReference type="Proteomes" id="UP001642484"/>
    </source>
</evidence>
<name>A0ABP0M277_9DINO</name>
<gene>
    <name evidence="3" type="ORF">CCMP2556_LOCUS23801</name>
</gene>
<dbReference type="Proteomes" id="UP001642484">
    <property type="component" value="Unassembled WGS sequence"/>
</dbReference>
<evidence type="ECO:0000256" key="2">
    <source>
        <dbReference type="SAM" id="MobiDB-lite"/>
    </source>
</evidence>
<reference evidence="3 4" key="1">
    <citation type="submission" date="2024-02" db="EMBL/GenBank/DDBJ databases">
        <authorList>
            <person name="Chen Y."/>
            <person name="Shah S."/>
            <person name="Dougan E. K."/>
            <person name="Thang M."/>
            <person name="Chan C."/>
        </authorList>
    </citation>
    <scope>NUCLEOTIDE SEQUENCE [LARGE SCALE GENOMIC DNA]</scope>
</reference>
<feature type="non-terminal residue" evidence="3">
    <location>
        <position position="226"/>
    </location>
</feature>
<feature type="coiled-coil region" evidence="1">
    <location>
        <begin position="9"/>
        <end position="85"/>
    </location>
</feature>
<evidence type="ECO:0000256" key="1">
    <source>
        <dbReference type="SAM" id="Coils"/>
    </source>
</evidence>
<proteinExistence type="predicted"/>
<comment type="caution">
    <text evidence="3">The sequence shown here is derived from an EMBL/GenBank/DDBJ whole genome shotgun (WGS) entry which is preliminary data.</text>
</comment>
<organism evidence="3 4">
    <name type="scientific">Durusdinium trenchii</name>
    <dbReference type="NCBI Taxonomy" id="1381693"/>
    <lineage>
        <taxon>Eukaryota</taxon>
        <taxon>Sar</taxon>
        <taxon>Alveolata</taxon>
        <taxon>Dinophyceae</taxon>
        <taxon>Suessiales</taxon>
        <taxon>Symbiodiniaceae</taxon>
        <taxon>Durusdinium</taxon>
    </lineage>
</organism>
<feature type="non-terminal residue" evidence="3">
    <location>
        <position position="1"/>
    </location>
</feature>
<keyword evidence="1" id="KW-0175">Coiled coil</keyword>
<dbReference type="EMBL" id="CAXAMN010015358">
    <property type="protein sequence ID" value="CAK9045595.1"/>
    <property type="molecule type" value="Genomic_DNA"/>
</dbReference>
<evidence type="ECO:0000313" key="3">
    <source>
        <dbReference type="EMBL" id="CAK9045595.1"/>
    </source>
</evidence>
<feature type="region of interest" description="Disordered" evidence="2">
    <location>
        <begin position="130"/>
        <end position="160"/>
    </location>
</feature>
<protein>
    <submittedName>
        <fullName evidence="3">Uncharacterized protein</fullName>
    </submittedName>
</protein>
<sequence>EGQCYTEELRRLRAQREEVDGRRKKLEKLGRADLLQAERLVEGLEEEAAQMMKQQEEILMHEKQRKVQKREIYEAEESLETLHDELQVAESCMNHPSEDLLASLLGRLGVLTKMQAVQQARLRSFRVARSAAASTESAPTSTLRRSAPPRAVPLESGSAQPVEASKLLEELATLRRDNAEQDLDDSLAPSTSQRLPVLRRVPARLVRRLAQLVESSETIDLLEFQE</sequence>